<sequence length="66" mass="7495">MSEKHIAAQLTEVPLDDYMTRLVAQELPLLDSVSRGIVYEELHSYDGPVICSQDELPPRVREVLDL</sequence>
<dbReference type="AlphaFoldDB" id="A0A931GWH9"/>
<keyword evidence="2" id="KW-1185">Reference proteome</keyword>
<proteinExistence type="predicted"/>
<gene>
    <name evidence="1" type="ORF">IW254_001565</name>
</gene>
<dbReference type="EMBL" id="JADOUE010000001">
    <property type="protein sequence ID" value="MBG6122596.1"/>
    <property type="molecule type" value="Genomic_DNA"/>
</dbReference>
<accession>A0A931GWH9</accession>
<dbReference type="Proteomes" id="UP000658613">
    <property type="component" value="Unassembled WGS sequence"/>
</dbReference>
<reference evidence="1" key="1">
    <citation type="submission" date="2020-11" db="EMBL/GenBank/DDBJ databases">
        <title>Sequencing the genomes of 1000 actinobacteria strains.</title>
        <authorList>
            <person name="Klenk H.-P."/>
        </authorList>
    </citation>
    <scope>NUCLEOTIDE SEQUENCE</scope>
    <source>
        <strain evidence="1">DSM 45632</strain>
    </source>
</reference>
<comment type="caution">
    <text evidence="1">The sequence shown here is derived from an EMBL/GenBank/DDBJ whole genome shotgun (WGS) entry which is preliminary data.</text>
</comment>
<organism evidence="1 2">
    <name type="scientific">Corynebacterium aquatimens</name>
    <dbReference type="NCBI Taxonomy" id="1190508"/>
    <lineage>
        <taxon>Bacteria</taxon>
        <taxon>Bacillati</taxon>
        <taxon>Actinomycetota</taxon>
        <taxon>Actinomycetes</taxon>
        <taxon>Mycobacteriales</taxon>
        <taxon>Corynebacteriaceae</taxon>
        <taxon>Corynebacterium</taxon>
    </lineage>
</organism>
<dbReference type="RefSeq" id="WP_196824963.1">
    <property type="nucleotide sequence ID" value="NZ_CP046980.1"/>
</dbReference>
<protein>
    <submittedName>
        <fullName evidence="1">Uncharacterized protein</fullName>
    </submittedName>
</protein>
<evidence type="ECO:0000313" key="2">
    <source>
        <dbReference type="Proteomes" id="UP000658613"/>
    </source>
</evidence>
<evidence type="ECO:0000313" key="1">
    <source>
        <dbReference type="EMBL" id="MBG6122596.1"/>
    </source>
</evidence>
<name>A0A931GWH9_9CORY</name>